<sequence length="61" mass="7125">MDTNNIEIIQSNKFIDEKIGLKNITDEEYAYALHCFYNDIKINDTSKDYEIAVQLHLSINT</sequence>
<dbReference type="RefSeq" id="YP_009001551.1">
    <property type="nucleotide sequence ID" value="NC_023426.1"/>
</dbReference>
<dbReference type="Proteomes" id="UP000174145">
    <property type="component" value="Segment"/>
</dbReference>
<dbReference type="KEGG" id="vg:18263507"/>
<name>W6JIN6_9POXV</name>
<organism evidence="1 2">
    <name type="scientific">Alphaentomopoxvirus acuprea</name>
    <dbReference type="NCBI Taxonomy" id="62099"/>
    <lineage>
        <taxon>Viruses</taxon>
        <taxon>Varidnaviria</taxon>
        <taxon>Bamfordvirae</taxon>
        <taxon>Nucleocytoviricota</taxon>
        <taxon>Pokkesviricetes</taxon>
        <taxon>Chitovirales</taxon>
        <taxon>Poxviridae</taxon>
        <taxon>Entomopoxvirinae</taxon>
        <taxon>Alphaentomopoxvirus</taxon>
    </lineage>
</organism>
<evidence type="ECO:0000313" key="2">
    <source>
        <dbReference type="Proteomes" id="UP000174145"/>
    </source>
</evidence>
<proteinExistence type="predicted"/>
<dbReference type="GeneID" id="18263507"/>
<reference evidence="1 2" key="1">
    <citation type="journal article" date="2014" name="Virology">
        <title>The complete genome sequence of the Alphaentomopoxvirus Anomala cuprea entomopoxvirus, including its terminal hairpin loop sequences, suggests a potentially unique mode of apoptosis inhibition and mode of DNA replication.</title>
        <authorList>
            <person name="Mitsuhashi W."/>
            <person name="Miyamoto K."/>
            <person name="Wada S."/>
        </authorList>
    </citation>
    <scope>NUCLEOTIDE SEQUENCE [LARGE SCALE GENOMIC DNA]</scope>
    <source>
        <strain evidence="1">CV6M</strain>
    </source>
</reference>
<accession>W6JIN6</accession>
<dbReference type="EMBL" id="AP013055">
    <property type="protein sequence ID" value="BAO49438.1"/>
    <property type="molecule type" value="Genomic_DNA"/>
</dbReference>
<protein>
    <submittedName>
        <fullName evidence="1">Uncharacterized protein</fullName>
    </submittedName>
</protein>
<keyword evidence="2" id="KW-1185">Reference proteome</keyword>
<evidence type="ECO:0000313" key="1">
    <source>
        <dbReference type="EMBL" id="BAO49438.1"/>
    </source>
</evidence>